<reference evidence="2" key="1">
    <citation type="journal article" date="2013" name="Nature">
        <title>Pan genome of the phytoplankton Emiliania underpins its global distribution.</title>
        <authorList>
            <person name="Read B.A."/>
            <person name="Kegel J."/>
            <person name="Klute M.J."/>
            <person name="Kuo A."/>
            <person name="Lefebvre S.C."/>
            <person name="Maumus F."/>
            <person name="Mayer C."/>
            <person name="Miller J."/>
            <person name="Monier A."/>
            <person name="Salamov A."/>
            <person name="Young J."/>
            <person name="Aguilar M."/>
            <person name="Claverie J.M."/>
            <person name="Frickenhaus S."/>
            <person name="Gonzalez K."/>
            <person name="Herman E.K."/>
            <person name="Lin Y.C."/>
            <person name="Napier J."/>
            <person name="Ogata H."/>
            <person name="Sarno A.F."/>
            <person name="Shmutz J."/>
            <person name="Schroeder D."/>
            <person name="de Vargas C."/>
            <person name="Verret F."/>
            <person name="von Dassow P."/>
            <person name="Valentin K."/>
            <person name="Van de Peer Y."/>
            <person name="Wheeler G."/>
            <person name="Dacks J.B."/>
            <person name="Delwiche C.F."/>
            <person name="Dyhrman S.T."/>
            <person name="Glockner G."/>
            <person name="John U."/>
            <person name="Richards T."/>
            <person name="Worden A.Z."/>
            <person name="Zhang X."/>
            <person name="Grigoriev I.V."/>
            <person name="Allen A.E."/>
            <person name="Bidle K."/>
            <person name="Borodovsky M."/>
            <person name="Bowler C."/>
            <person name="Brownlee C."/>
            <person name="Cock J.M."/>
            <person name="Elias M."/>
            <person name="Gladyshev V.N."/>
            <person name="Groth M."/>
            <person name="Guda C."/>
            <person name="Hadaegh A."/>
            <person name="Iglesias-Rodriguez M.D."/>
            <person name="Jenkins J."/>
            <person name="Jones B.M."/>
            <person name="Lawson T."/>
            <person name="Leese F."/>
            <person name="Lindquist E."/>
            <person name="Lobanov A."/>
            <person name="Lomsadze A."/>
            <person name="Malik S.B."/>
            <person name="Marsh M.E."/>
            <person name="Mackinder L."/>
            <person name="Mock T."/>
            <person name="Mueller-Roeber B."/>
            <person name="Pagarete A."/>
            <person name="Parker M."/>
            <person name="Probert I."/>
            <person name="Quesneville H."/>
            <person name="Raines C."/>
            <person name="Rensing S.A."/>
            <person name="Riano-Pachon D.M."/>
            <person name="Richier S."/>
            <person name="Rokitta S."/>
            <person name="Shiraiwa Y."/>
            <person name="Soanes D.M."/>
            <person name="van der Giezen M."/>
            <person name="Wahlund T.M."/>
            <person name="Williams B."/>
            <person name="Wilson W."/>
            <person name="Wolfe G."/>
            <person name="Wurch L.L."/>
        </authorList>
    </citation>
    <scope>NUCLEOTIDE SEQUENCE</scope>
</reference>
<dbReference type="RefSeq" id="XP_005791934.1">
    <property type="nucleotide sequence ID" value="XM_005791877.1"/>
</dbReference>
<organism evidence="1 2">
    <name type="scientific">Emiliania huxleyi (strain CCMP1516)</name>
    <dbReference type="NCBI Taxonomy" id="280463"/>
    <lineage>
        <taxon>Eukaryota</taxon>
        <taxon>Haptista</taxon>
        <taxon>Haptophyta</taxon>
        <taxon>Prymnesiophyceae</taxon>
        <taxon>Isochrysidales</taxon>
        <taxon>Noelaerhabdaceae</taxon>
        <taxon>Emiliania</taxon>
    </lineage>
</organism>
<dbReference type="Pfam" id="PF18951">
    <property type="entry name" value="DUF5695"/>
    <property type="match status" value="1"/>
</dbReference>
<keyword evidence="2" id="KW-1185">Reference proteome</keyword>
<dbReference type="STRING" id="2903.R1FKG6"/>
<name>A0A0D3KUS0_EMIH1</name>
<dbReference type="eggNOG" id="ENOG502RMX9">
    <property type="taxonomic scope" value="Eukaryota"/>
</dbReference>
<dbReference type="HOGENOM" id="CLU_554840_0_0_1"/>
<dbReference type="KEGG" id="ehx:EMIHUDRAFT_199988"/>
<dbReference type="Proteomes" id="UP000013827">
    <property type="component" value="Unassembled WGS sequence"/>
</dbReference>
<evidence type="ECO:0000313" key="1">
    <source>
        <dbReference type="EnsemblProtists" id="EOD39505"/>
    </source>
</evidence>
<sequence>MPRLLAARRHQADALLVDGLLERGAPERFVGPTVAQINRDSQLPSQEHSLESWRAYNYPHVTTVYWSLYRSARYASPPLARRRPWQWYLRRAHATALAVWRWGGDPWTKKQGNGVGTAQWGLMVGSVFELVLSDLRREGWAEEAASLQEATEKRMAVWLSMPFPYGSTHSPGLDGGQHRAGSEFSWDSTGHEEISTWLLAFGKEAEAAQVKDAITAYAYCGSARRWWDFTINGATVRGNERVFHHYAAALNSVPLYDHALRDPTNGWLWRLAHCAGGGSLTNVRRDGSASMGMHADPEVLALDDYSADFGVGFYGHWRNAGAYYVCAAAGSLGLACLGCDAALHRPAGAPPSDCPPAGAAEVSPRDAFGRRAYLWPLALLLSCEGGRFSRLRLEWVEGRLGTLRLALLPAFAGASHALLSLTADGTVARGSRRARVRCERPAPCNVGATSFGGEAAGWLNISLAGAAEVELVVALERGECHLYHFGVLSSLV</sequence>
<dbReference type="AlphaFoldDB" id="A0A0D3KUS0"/>
<reference evidence="1" key="2">
    <citation type="submission" date="2024-10" db="UniProtKB">
        <authorList>
            <consortium name="EnsemblProtists"/>
        </authorList>
    </citation>
    <scope>IDENTIFICATION</scope>
</reference>
<dbReference type="GeneID" id="17284776"/>
<evidence type="ECO:0000313" key="2">
    <source>
        <dbReference type="Proteomes" id="UP000013827"/>
    </source>
</evidence>
<dbReference type="EnsemblProtists" id="EOD39505">
    <property type="protein sequence ID" value="EOD39505"/>
    <property type="gene ID" value="EMIHUDRAFT_199988"/>
</dbReference>
<accession>A0A0D3KUS0</accession>
<dbReference type="PaxDb" id="2903-EOD39505"/>
<dbReference type="InterPro" id="IPR043750">
    <property type="entry name" value="DUF5695"/>
</dbReference>
<proteinExistence type="predicted"/>
<protein>
    <submittedName>
        <fullName evidence="1">Uncharacterized protein</fullName>
    </submittedName>
</protein>